<evidence type="ECO:0000313" key="1">
    <source>
        <dbReference type="EMBL" id="KAJ8723280.1"/>
    </source>
</evidence>
<keyword evidence="2" id="KW-1185">Reference proteome</keyword>
<gene>
    <name evidence="1" type="ORF">PYW08_003192</name>
</gene>
<proteinExistence type="predicted"/>
<comment type="caution">
    <text evidence="1">The sequence shown here is derived from an EMBL/GenBank/DDBJ whole genome shotgun (WGS) entry which is preliminary data.</text>
</comment>
<sequence>MLLVHIIITGVSTAGGTIFYKGAVSSLLYSIALASGLLAHALILNITPRLFAINIRATVFGCCHATGQIGSILSYLLILFHPISDLSQMSIELSVTIILVGLCFVFPDVDQRELPDMLKDMDYYSELSKPLRWVTQKTNSPSLEELEIRVYSFSGPAHGASTPTPPEEREPPQQIGFVRLWQNFINYVRRKFSTRINPNIS</sequence>
<organism evidence="1 2">
    <name type="scientific">Mythimna loreyi</name>
    <dbReference type="NCBI Taxonomy" id="667449"/>
    <lineage>
        <taxon>Eukaryota</taxon>
        <taxon>Metazoa</taxon>
        <taxon>Ecdysozoa</taxon>
        <taxon>Arthropoda</taxon>
        <taxon>Hexapoda</taxon>
        <taxon>Insecta</taxon>
        <taxon>Pterygota</taxon>
        <taxon>Neoptera</taxon>
        <taxon>Endopterygota</taxon>
        <taxon>Lepidoptera</taxon>
        <taxon>Glossata</taxon>
        <taxon>Ditrysia</taxon>
        <taxon>Noctuoidea</taxon>
        <taxon>Noctuidae</taxon>
        <taxon>Noctuinae</taxon>
        <taxon>Hadenini</taxon>
        <taxon>Mythimna</taxon>
    </lineage>
</organism>
<dbReference type="Proteomes" id="UP001231649">
    <property type="component" value="Chromosome 14"/>
</dbReference>
<protein>
    <submittedName>
        <fullName evidence="1">Uncharacterized protein</fullName>
    </submittedName>
</protein>
<name>A0ACC2QUN5_9NEOP</name>
<evidence type="ECO:0000313" key="2">
    <source>
        <dbReference type="Proteomes" id="UP001231649"/>
    </source>
</evidence>
<dbReference type="EMBL" id="CM056790">
    <property type="protein sequence ID" value="KAJ8723280.1"/>
    <property type="molecule type" value="Genomic_DNA"/>
</dbReference>
<reference evidence="1" key="1">
    <citation type="submission" date="2023-03" db="EMBL/GenBank/DDBJ databases">
        <title>Chromosome-level genomes of two armyworms, Mythimna separata and Mythimna loreyi, provide insights into the biosynthesis and reception of sex pheromones.</title>
        <authorList>
            <person name="Zhao H."/>
        </authorList>
    </citation>
    <scope>NUCLEOTIDE SEQUENCE</scope>
    <source>
        <strain evidence="1">BeijingLab</strain>
    </source>
</reference>
<accession>A0ACC2QUN5</accession>